<dbReference type="PANTHER" id="PTHR42695">
    <property type="entry name" value="GLUTAMINE AMIDOTRANSFERASE YLR126C-RELATED"/>
    <property type="match status" value="1"/>
</dbReference>
<accession>A0ABX7P6J1</accession>
<dbReference type="PROSITE" id="PS51273">
    <property type="entry name" value="GATASE_TYPE_1"/>
    <property type="match status" value="1"/>
</dbReference>
<dbReference type="Proteomes" id="UP000662747">
    <property type="component" value="Chromosome"/>
</dbReference>
<organism evidence="3 4">
    <name type="scientific">Pyxidicoccus parkwayensis</name>
    <dbReference type="NCBI Taxonomy" id="2813578"/>
    <lineage>
        <taxon>Bacteria</taxon>
        <taxon>Pseudomonadati</taxon>
        <taxon>Myxococcota</taxon>
        <taxon>Myxococcia</taxon>
        <taxon>Myxococcales</taxon>
        <taxon>Cystobacterineae</taxon>
        <taxon>Myxococcaceae</taxon>
        <taxon>Pyxidicoccus</taxon>
    </lineage>
</organism>
<evidence type="ECO:0000256" key="1">
    <source>
        <dbReference type="SAM" id="Coils"/>
    </source>
</evidence>
<dbReference type="InterPro" id="IPR029062">
    <property type="entry name" value="Class_I_gatase-like"/>
</dbReference>
<name>A0ABX7P6J1_9BACT</name>
<gene>
    <name evidence="3" type="ORF">JY651_14610</name>
</gene>
<feature type="coiled-coil region" evidence="1">
    <location>
        <begin position="191"/>
        <end position="228"/>
    </location>
</feature>
<dbReference type="RefSeq" id="WP_206727626.1">
    <property type="nucleotide sequence ID" value="NZ_CP071090.1"/>
</dbReference>
<feature type="domain" description="Glutamine amidotransferase" evidence="2">
    <location>
        <begin position="38"/>
        <end position="180"/>
    </location>
</feature>
<sequence>MRAVVFQHEAHEGVGLLGPALEEVGFKLVNRFRSVRREDVDADLVVVMGGPMGVYEADQHPFLHEELAILTERLANERPCLGVCLGAQLLASAAGAEVFPGKNGFEVGAAPVRWTQDGLKDPVIAGVRPKTVVAHWHGDTFKPVPGATLLASTDRYSQQAFRLGTSYAFQFHLELTAAELGSWYDLEAEDLQRRGKDLQELKAQLGKLKAAEAENTELLQRLARHFAQAAAAR</sequence>
<dbReference type="Gene3D" id="3.40.50.880">
    <property type="match status" value="1"/>
</dbReference>
<dbReference type="PANTHER" id="PTHR42695:SF5">
    <property type="entry name" value="GLUTAMINE AMIDOTRANSFERASE YLR126C-RELATED"/>
    <property type="match status" value="1"/>
</dbReference>
<dbReference type="SUPFAM" id="SSF52317">
    <property type="entry name" value="Class I glutamine amidotransferase-like"/>
    <property type="match status" value="1"/>
</dbReference>
<evidence type="ECO:0000259" key="2">
    <source>
        <dbReference type="Pfam" id="PF00117"/>
    </source>
</evidence>
<proteinExistence type="predicted"/>
<dbReference type="EMBL" id="CP071090">
    <property type="protein sequence ID" value="QSQ26076.1"/>
    <property type="molecule type" value="Genomic_DNA"/>
</dbReference>
<evidence type="ECO:0000313" key="4">
    <source>
        <dbReference type="Proteomes" id="UP000662747"/>
    </source>
</evidence>
<keyword evidence="4" id="KW-1185">Reference proteome</keyword>
<keyword evidence="3" id="KW-0315">Glutamine amidotransferase</keyword>
<dbReference type="InterPro" id="IPR044992">
    <property type="entry name" value="ChyE-like"/>
</dbReference>
<reference evidence="3 4" key="1">
    <citation type="submission" date="2021-02" db="EMBL/GenBank/DDBJ databases">
        <title>De Novo genome assembly of isolated myxobacteria.</title>
        <authorList>
            <person name="Stevens D.C."/>
        </authorList>
    </citation>
    <scope>NUCLEOTIDE SEQUENCE [LARGE SCALE GENOMIC DNA]</scope>
    <source>
        <strain evidence="4">SCPEA02</strain>
    </source>
</reference>
<protein>
    <submittedName>
        <fullName evidence="3">Glutamine amidotransferase</fullName>
    </submittedName>
</protein>
<evidence type="ECO:0000313" key="3">
    <source>
        <dbReference type="EMBL" id="QSQ26076.1"/>
    </source>
</evidence>
<dbReference type="CDD" id="cd01741">
    <property type="entry name" value="GATase1_1"/>
    <property type="match status" value="1"/>
</dbReference>
<keyword evidence="1" id="KW-0175">Coiled coil</keyword>
<dbReference type="InterPro" id="IPR017926">
    <property type="entry name" value="GATASE"/>
</dbReference>
<dbReference type="Pfam" id="PF00117">
    <property type="entry name" value="GATase"/>
    <property type="match status" value="1"/>
</dbReference>